<dbReference type="EMBL" id="KQ978209">
    <property type="protein sequence ID" value="KYM96450.1"/>
    <property type="molecule type" value="Genomic_DNA"/>
</dbReference>
<accession>A0A151IAK7</accession>
<dbReference type="Proteomes" id="UP000078542">
    <property type="component" value="Unassembled WGS sequence"/>
</dbReference>
<gene>
    <name evidence="1" type="ORF">ALC62_12888</name>
</gene>
<evidence type="ECO:0000313" key="1">
    <source>
        <dbReference type="EMBL" id="KYM96450.1"/>
    </source>
</evidence>
<reference evidence="1 2" key="1">
    <citation type="submission" date="2016-03" db="EMBL/GenBank/DDBJ databases">
        <title>Cyphomyrmex costatus WGS genome.</title>
        <authorList>
            <person name="Nygaard S."/>
            <person name="Hu H."/>
            <person name="Boomsma J."/>
            <person name="Zhang G."/>
        </authorList>
    </citation>
    <scope>NUCLEOTIDE SEQUENCE [LARGE SCALE GENOMIC DNA]</scope>
    <source>
        <strain evidence="1">MS0001</strain>
        <tissue evidence="1">Whole body</tissue>
    </source>
</reference>
<organism evidence="1 2">
    <name type="scientific">Cyphomyrmex costatus</name>
    <dbReference type="NCBI Taxonomy" id="456900"/>
    <lineage>
        <taxon>Eukaryota</taxon>
        <taxon>Metazoa</taxon>
        <taxon>Ecdysozoa</taxon>
        <taxon>Arthropoda</taxon>
        <taxon>Hexapoda</taxon>
        <taxon>Insecta</taxon>
        <taxon>Pterygota</taxon>
        <taxon>Neoptera</taxon>
        <taxon>Endopterygota</taxon>
        <taxon>Hymenoptera</taxon>
        <taxon>Apocrita</taxon>
        <taxon>Aculeata</taxon>
        <taxon>Formicoidea</taxon>
        <taxon>Formicidae</taxon>
        <taxon>Myrmicinae</taxon>
        <taxon>Cyphomyrmex</taxon>
    </lineage>
</organism>
<evidence type="ECO:0000313" key="2">
    <source>
        <dbReference type="Proteomes" id="UP000078542"/>
    </source>
</evidence>
<proteinExistence type="predicted"/>
<protein>
    <submittedName>
        <fullName evidence="1">Uncharacterized protein</fullName>
    </submittedName>
</protein>
<name>A0A151IAK7_9HYME</name>
<sequence length="42" mass="4702">MLMRSYAPIKITAGKLYALNLANFAAVVRTSFSYFTVLCSMH</sequence>
<keyword evidence="2" id="KW-1185">Reference proteome</keyword>
<dbReference type="AlphaFoldDB" id="A0A151IAK7"/>